<evidence type="ECO:0000313" key="2">
    <source>
        <dbReference type="EMBL" id="KAK6912457.1"/>
    </source>
</evidence>
<comment type="caution">
    <text evidence="2">The sequence shown here is derived from an EMBL/GenBank/DDBJ whole genome shotgun (WGS) entry which is preliminary data.</text>
</comment>
<evidence type="ECO:0000256" key="1">
    <source>
        <dbReference type="SAM" id="SignalP"/>
    </source>
</evidence>
<name>A0AAN8UL27_9MAGN</name>
<keyword evidence="1" id="KW-0732">Signal</keyword>
<keyword evidence="3" id="KW-1185">Reference proteome</keyword>
<dbReference type="InterPro" id="IPR015683">
    <property type="entry name" value="Ionotropic_Glu_rcpt"/>
</dbReference>
<proteinExistence type="predicted"/>
<reference evidence="2 3" key="1">
    <citation type="submission" date="2023-12" db="EMBL/GenBank/DDBJ databases">
        <title>A high-quality genome assembly for Dillenia turbinata (Dilleniales).</title>
        <authorList>
            <person name="Chanderbali A."/>
        </authorList>
    </citation>
    <scope>NUCLEOTIDE SEQUENCE [LARGE SCALE GENOMIC DNA]</scope>
    <source>
        <strain evidence="2">LSX21</strain>
        <tissue evidence="2">Leaf</tissue>
    </source>
</reference>
<sequence>MMKMNQTKIVFSLLVFSFFLRILLNSNITVVAQNTRVIPVKVGVVLDLDTLGGQMGLSCINMSLSDFYASHGNFTTRLNLNVRNSKGDVVGAASSAHSSISTSDLCSIAKCPLDEIETLDCSSFHCPQFYYACGDGSIAKTKRRKGEIPNGVFELKDLVEESPLSTSRMPDLLPKIRTVRCAADSPWNSGASKGWLNWLEGNQFWVLLMRGRRRKMRVQSVRLWILQNIK</sequence>
<dbReference type="AlphaFoldDB" id="A0AAN8UL27"/>
<protein>
    <submittedName>
        <fullName evidence="2">Uncharacterized protein</fullName>
    </submittedName>
</protein>
<dbReference type="Proteomes" id="UP001370490">
    <property type="component" value="Unassembled WGS sequence"/>
</dbReference>
<dbReference type="PANTHER" id="PTHR34836:SF1">
    <property type="entry name" value="OS09G0428600 PROTEIN"/>
    <property type="match status" value="1"/>
</dbReference>
<dbReference type="PANTHER" id="PTHR34836">
    <property type="entry name" value="OS06G0188250 PROTEIN"/>
    <property type="match status" value="1"/>
</dbReference>
<organism evidence="2 3">
    <name type="scientific">Dillenia turbinata</name>
    <dbReference type="NCBI Taxonomy" id="194707"/>
    <lineage>
        <taxon>Eukaryota</taxon>
        <taxon>Viridiplantae</taxon>
        <taxon>Streptophyta</taxon>
        <taxon>Embryophyta</taxon>
        <taxon>Tracheophyta</taxon>
        <taxon>Spermatophyta</taxon>
        <taxon>Magnoliopsida</taxon>
        <taxon>eudicotyledons</taxon>
        <taxon>Gunneridae</taxon>
        <taxon>Pentapetalae</taxon>
        <taxon>Dilleniales</taxon>
        <taxon>Dilleniaceae</taxon>
        <taxon>Dillenia</taxon>
    </lineage>
</organism>
<gene>
    <name evidence="2" type="ORF">RJ641_022058</name>
</gene>
<evidence type="ECO:0000313" key="3">
    <source>
        <dbReference type="Proteomes" id="UP001370490"/>
    </source>
</evidence>
<accession>A0AAN8UL27</accession>
<dbReference type="EMBL" id="JBAMMX010000027">
    <property type="protein sequence ID" value="KAK6912457.1"/>
    <property type="molecule type" value="Genomic_DNA"/>
</dbReference>
<feature type="signal peptide" evidence="1">
    <location>
        <begin position="1"/>
        <end position="25"/>
    </location>
</feature>
<feature type="chain" id="PRO_5042873274" evidence="1">
    <location>
        <begin position="26"/>
        <end position="230"/>
    </location>
</feature>